<dbReference type="InterPro" id="IPR024185">
    <property type="entry name" value="FTHF_cligase-like_sf"/>
</dbReference>
<dbReference type="STRING" id="930129.SAMN05216352_10564"/>
<evidence type="ECO:0000256" key="1">
    <source>
        <dbReference type="HAMAP-Rule" id="MF_02104"/>
    </source>
</evidence>
<accession>A0A1G8I703</accession>
<dbReference type="EMBL" id="FNDU01000005">
    <property type="protein sequence ID" value="SDI14693.1"/>
    <property type="molecule type" value="Genomic_DNA"/>
</dbReference>
<dbReference type="InterPro" id="IPR022823">
    <property type="entry name" value="LutC"/>
</dbReference>
<proteinExistence type="inferred from homology"/>
<dbReference type="GO" id="GO:0006089">
    <property type="term" value="P:lactate metabolic process"/>
    <property type="evidence" value="ECO:0007669"/>
    <property type="project" value="UniProtKB-UniRule"/>
</dbReference>
<dbReference type="OrthoDB" id="9794157at2"/>
<evidence type="ECO:0000313" key="4">
    <source>
        <dbReference type="Proteomes" id="UP000199017"/>
    </source>
</evidence>
<evidence type="ECO:0000259" key="2">
    <source>
        <dbReference type="Pfam" id="PF02589"/>
    </source>
</evidence>
<dbReference type="SUPFAM" id="SSF100950">
    <property type="entry name" value="NagB/RpiA/CoA transferase-like"/>
    <property type="match status" value="1"/>
</dbReference>
<sequence>MRQGTIQNKESFLNNIAEKLGRERRTSGVERPFYQKQPQWDIMADYTTDQLVNVLKEQCTAIHTDVRETNIDGLPAVIDNVMKEYGAKKASIWDDPRFVEFGLTPFIERPDVSIWGSAPDEDDIKITEQADIGITFSDYTLAESGTVVLMNGGGKGQSVSLLPTFYIALIPLSTIVPRMSQVSKKIHEEAQAGNRVPSCINFISGPSNSADIELNLVVGVHGPVRACYILIDDR</sequence>
<dbReference type="HAMAP" id="MF_02104">
    <property type="entry name" value="LutC"/>
    <property type="match status" value="1"/>
</dbReference>
<evidence type="ECO:0000313" key="3">
    <source>
        <dbReference type="EMBL" id="SDI14693.1"/>
    </source>
</evidence>
<dbReference type="RefSeq" id="WP_091584290.1">
    <property type="nucleotide sequence ID" value="NZ_FNDU01000005.1"/>
</dbReference>
<dbReference type="Gene3D" id="3.40.50.10420">
    <property type="entry name" value="NagB/RpiA/CoA transferase-like"/>
    <property type="match status" value="1"/>
</dbReference>
<dbReference type="InterPro" id="IPR037171">
    <property type="entry name" value="NagB/RpiA_transferase-like"/>
</dbReference>
<organism evidence="3 4">
    <name type="scientific">Alteribacillus bidgolensis</name>
    <dbReference type="NCBI Taxonomy" id="930129"/>
    <lineage>
        <taxon>Bacteria</taxon>
        <taxon>Bacillati</taxon>
        <taxon>Bacillota</taxon>
        <taxon>Bacilli</taxon>
        <taxon>Bacillales</taxon>
        <taxon>Bacillaceae</taxon>
        <taxon>Alteribacillus</taxon>
    </lineage>
</organism>
<feature type="domain" description="LUD" evidence="2">
    <location>
        <begin position="54"/>
        <end position="231"/>
    </location>
</feature>
<dbReference type="PANTHER" id="PTHR43682:SF1">
    <property type="entry name" value="LACTATE UTILIZATION PROTEIN C"/>
    <property type="match status" value="1"/>
</dbReference>
<dbReference type="Proteomes" id="UP000199017">
    <property type="component" value="Unassembled WGS sequence"/>
</dbReference>
<reference evidence="3 4" key="1">
    <citation type="submission" date="2016-10" db="EMBL/GenBank/DDBJ databases">
        <authorList>
            <person name="de Groot N.N."/>
        </authorList>
    </citation>
    <scope>NUCLEOTIDE SEQUENCE [LARGE SCALE GENOMIC DNA]</scope>
    <source>
        <strain evidence="4">P4B,CCM 7963,CECT 7998,DSM 25260,IBRC-M 10614,KCTC 13821</strain>
    </source>
</reference>
<dbReference type="PANTHER" id="PTHR43682">
    <property type="entry name" value="LACTATE UTILIZATION PROTEIN C"/>
    <property type="match status" value="1"/>
</dbReference>
<comment type="similarity">
    <text evidence="1">Belongs to the LutC/YkgG family.</text>
</comment>
<keyword evidence="4" id="KW-1185">Reference proteome</keyword>
<comment type="function">
    <text evidence="1">Is involved in L-lactate degradation and allows cells to grow with lactate as the sole carbon source.</text>
</comment>
<dbReference type="AlphaFoldDB" id="A0A1G8I703"/>
<name>A0A1G8I703_9BACI</name>
<protein>
    <recommendedName>
        <fullName evidence="1">Lactate utilization protein C</fullName>
    </recommendedName>
</protein>
<gene>
    <name evidence="1" type="primary">lutC</name>
    <name evidence="3" type="ORF">SAMN05216352_10564</name>
</gene>
<dbReference type="InterPro" id="IPR003741">
    <property type="entry name" value="LUD_dom"/>
</dbReference>
<dbReference type="Pfam" id="PF02589">
    <property type="entry name" value="LUD_dom"/>
    <property type="match status" value="1"/>
</dbReference>